<dbReference type="AlphaFoldDB" id="A0A4Q2DE56"/>
<evidence type="ECO:0000256" key="7">
    <source>
        <dbReference type="SAM" id="Phobius"/>
    </source>
</evidence>
<keyword evidence="7" id="KW-0812">Transmembrane</keyword>
<keyword evidence="7" id="KW-0472">Membrane</keyword>
<organism evidence="8 9">
    <name type="scientific">Candolleomyces aberdarensis</name>
    <dbReference type="NCBI Taxonomy" id="2316362"/>
    <lineage>
        <taxon>Eukaryota</taxon>
        <taxon>Fungi</taxon>
        <taxon>Dikarya</taxon>
        <taxon>Basidiomycota</taxon>
        <taxon>Agaricomycotina</taxon>
        <taxon>Agaricomycetes</taxon>
        <taxon>Agaricomycetidae</taxon>
        <taxon>Agaricales</taxon>
        <taxon>Agaricineae</taxon>
        <taxon>Psathyrellaceae</taxon>
        <taxon>Candolleomyces</taxon>
    </lineage>
</organism>
<reference evidence="8 9" key="1">
    <citation type="submission" date="2019-01" db="EMBL/GenBank/DDBJ databases">
        <title>Draft genome sequence of Psathyrella aberdarensis IHI B618.</title>
        <authorList>
            <person name="Buettner E."/>
            <person name="Kellner H."/>
        </authorList>
    </citation>
    <scope>NUCLEOTIDE SEQUENCE [LARGE SCALE GENOMIC DNA]</scope>
    <source>
        <strain evidence="8 9">IHI B618</strain>
    </source>
</reference>
<name>A0A4Q2DE56_9AGAR</name>
<dbReference type="Proteomes" id="UP000290288">
    <property type="component" value="Unassembled WGS sequence"/>
</dbReference>
<feature type="transmembrane region" description="Helical" evidence="7">
    <location>
        <begin position="66"/>
        <end position="88"/>
    </location>
</feature>
<evidence type="ECO:0000256" key="5">
    <source>
        <dbReference type="ARBA" id="ARBA00023157"/>
    </source>
</evidence>
<feature type="chain" id="PRO_5021042306" description="Hydrophobin" evidence="6">
    <location>
        <begin position="24"/>
        <end position="93"/>
    </location>
</feature>
<dbReference type="GO" id="GO:0009277">
    <property type="term" value="C:fungal-type cell wall"/>
    <property type="evidence" value="ECO:0007669"/>
    <property type="project" value="InterPro"/>
</dbReference>
<evidence type="ECO:0000256" key="1">
    <source>
        <dbReference type="ARBA" id="ARBA00004191"/>
    </source>
</evidence>
<keyword evidence="3 6" id="KW-0134">Cell wall</keyword>
<dbReference type="EMBL" id="SDEE01000295">
    <property type="protein sequence ID" value="RXW18017.1"/>
    <property type="molecule type" value="Genomic_DNA"/>
</dbReference>
<protein>
    <recommendedName>
        <fullName evidence="6">Hydrophobin</fullName>
    </recommendedName>
</protein>
<comment type="subcellular location">
    <subcellularLocation>
        <location evidence="1 6">Secreted</location>
        <location evidence="1 6">Cell wall</location>
    </subcellularLocation>
</comment>
<accession>A0A4Q2DE56</accession>
<evidence type="ECO:0000313" key="9">
    <source>
        <dbReference type="Proteomes" id="UP000290288"/>
    </source>
</evidence>
<feature type="signal peptide" evidence="6">
    <location>
        <begin position="1"/>
        <end position="23"/>
    </location>
</feature>
<evidence type="ECO:0000256" key="6">
    <source>
        <dbReference type="RuleBase" id="RU365009"/>
    </source>
</evidence>
<keyword evidence="4 6" id="KW-0964">Secreted</keyword>
<evidence type="ECO:0000256" key="2">
    <source>
        <dbReference type="ARBA" id="ARBA00010446"/>
    </source>
</evidence>
<sequence length="93" mass="9792">MMLYRVAAVFTILFMAVFGNASAIVARGGEPDPQLPVCSANTGPIQCCNSVQNNVNAPVVKVLVKLLNILVPIVPLVGITCSPVLNIIQGTSW</sequence>
<dbReference type="CDD" id="cd23507">
    <property type="entry name" value="hydrophobin_I"/>
    <property type="match status" value="1"/>
</dbReference>
<dbReference type="GO" id="GO:0005199">
    <property type="term" value="F:structural constituent of cell wall"/>
    <property type="evidence" value="ECO:0007669"/>
    <property type="project" value="InterPro"/>
</dbReference>
<proteinExistence type="inferred from homology"/>
<comment type="similarity">
    <text evidence="2 6">Belongs to the fungal hydrophobin family.</text>
</comment>
<evidence type="ECO:0000313" key="8">
    <source>
        <dbReference type="EMBL" id="RXW18017.1"/>
    </source>
</evidence>
<evidence type="ECO:0000256" key="4">
    <source>
        <dbReference type="ARBA" id="ARBA00022525"/>
    </source>
</evidence>
<comment type="caution">
    <text evidence="8">The sequence shown here is derived from an EMBL/GenBank/DDBJ whole genome shotgun (WGS) entry which is preliminary data.</text>
</comment>
<evidence type="ECO:0000256" key="3">
    <source>
        <dbReference type="ARBA" id="ARBA00022512"/>
    </source>
</evidence>
<keyword evidence="7" id="KW-1133">Transmembrane helix</keyword>
<dbReference type="OrthoDB" id="4225815at2759"/>
<dbReference type="Pfam" id="PF01185">
    <property type="entry name" value="Hydrophobin"/>
    <property type="match status" value="1"/>
</dbReference>
<keyword evidence="9" id="KW-1185">Reference proteome</keyword>
<gene>
    <name evidence="8" type="ORF">EST38_g7829</name>
</gene>
<keyword evidence="5 6" id="KW-1015">Disulfide bond</keyword>
<keyword evidence="6" id="KW-0732">Signal</keyword>
<dbReference type="InterPro" id="IPR001338">
    <property type="entry name" value="Class_I_Hydrophobin"/>
</dbReference>